<evidence type="ECO:0000313" key="2">
    <source>
        <dbReference type="Proteomes" id="UP000563349"/>
    </source>
</evidence>
<name>A0A7Z0LCE8_9STRE</name>
<dbReference type="RefSeq" id="WP_179923489.1">
    <property type="nucleotide sequence ID" value="NZ_CP128228.1"/>
</dbReference>
<organism evidence="1 2">
    <name type="scientific">Streptococcus danieliae</name>
    <dbReference type="NCBI Taxonomy" id="747656"/>
    <lineage>
        <taxon>Bacteria</taxon>
        <taxon>Bacillati</taxon>
        <taxon>Bacillota</taxon>
        <taxon>Bacilli</taxon>
        <taxon>Lactobacillales</taxon>
        <taxon>Streptococcaceae</taxon>
        <taxon>Streptococcus</taxon>
    </lineage>
</organism>
<dbReference type="AlphaFoldDB" id="A0A7Z0LCE8"/>
<reference evidence="1 2" key="1">
    <citation type="submission" date="2020-07" db="EMBL/GenBank/DDBJ databases">
        <title>MOT database genomes.</title>
        <authorList>
            <person name="Joseph S."/>
            <person name="Aduse-Opoku J."/>
            <person name="Hashim A."/>
            <person name="Wade W."/>
            <person name="Curtis M."/>
        </authorList>
    </citation>
    <scope>NUCLEOTIDE SEQUENCE [LARGE SCALE GENOMIC DNA]</scope>
    <source>
        <strain evidence="1 2">CCW311</strain>
    </source>
</reference>
<evidence type="ECO:0000313" key="1">
    <source>
        <dbReference type="EMBL" id="NYS48827.1"/>
    </source>
</evidence>
<dbReference type="EMBL" id="JACBYG010000018">
    <property type="protein sequence ID" value="NYS48827.1"/>
    <property type="molecule type" value="Genomic_DNA"/>
</dbReference>
<protein>
    <submittedName>
        <fullName evidence="1">Uncharacterized protein</fullName>
    </submittedName>
</protein>
<dbReference type="Proteomes" id="UP000563349">
    <property type="component" value="Unassembled WGS sequence"/>
</dbReference>
<proteinExistence type="predicted"/>
<keyword evidence="2" id="KW-1185">Reference proteome</keyword>
<accession>A0A7Z0LCE8</accession>
<comment type="caution">
    <text evidence="1">The sequence shown here is derived from an EMBL/GenBank/DDBJ whole genome shotgun (WGS) entry which is preliminary data.</text>
</comment>
<sequence>MVSDRNYVEENLLNFIEAGDPERIYVYELAADLGGYAANHQLRFLVLEEQATNLLLSQEPVDQLQVRRQWVLEPGILGDWEIDPRSIFESLDLWYNFKKDE</sequence>
<gene>
    <name evidence="1" type="ORF">HZY93_02365</name>
</gene>